<keyword evidence="2 4" id="KW-0863">Zinc-finger</keyword>
<dbReference type="SMART" id="SM00184">
    <property type="entry name" value="RING"/>
    <property type="match status" value="1"/>
</dbReference>
<dbReference type="InterPro" id="IPR013083">
    <property type="entry name" value="Znf_RING/FYVE/PHD"/>
</dbReference>
<dbReference type="PROSITE" id="PS00518">
    <property type="entry name" value="ZF_RING_1"/>
    <property type="match status" value="1"/>
</dbReference>
<dbReference type="InterPro" id="IPR047134">
    <property type="entry name" value="RNF4"/>
</dbReference>
<dbReference type="Pfam" id="PF13445">
    <property type="entry name" value="zf-RING_UBOX"/>
    <property type="match status" value="1"/>
</dbReference>
<dbReference type="SUPFAM" id="SSF57850">
    <property type="entry name" value="RING/U-box"/>
    <property type="match status" value="1"/>
</dbReference>
<protein>
    <recommendedName>
        <fullName evidence="6">RING-type domain-containing protein</fullName>
    </recommendedName>
</protein>
<evidence type="ECO:0000313" key="7">
    <source>
        <dbReference type="EMBL" id="CAL5132018.1"/>
    </source>
</evidence>
<keyword evidence="5" id="KW-0812">Transmembrane</keyword>
<dbReference type="PANTHER" id="PTHR23041:SF78">
    <property type="entry name" value="E3 UBIQUITIN-PROTEIN LIGASE RNF4"/>
    <property type="match status" value="1"/>
</dbReference>
<feature type="transmembrane region" description="Helical" evidence="5">
    <location>
        <begin position="207"/>
        <end position="227"/>
    </location>
</feature>
<gene>
    <name evidence="7" type="ORF">CDAUBV1_LOCUS4536</name>
</gene>
<evidence type="ECO:0000256" key="1">
    <source>
        <dbReference type="ARBA" id="ARBA00022723"/>
    </source>
</evidence>
<dbReference type="EMBL" id="CAXLJL010000112">
    <property type="protein sequence ID" value="CAL5132018.1"/>
    <property type="molecule type" value="Genomic_DNA"/>
</dbReference>
<name>A0AAV2T6F7_CALDB</name>
<evidence type="ECO:0000313" key="8">
    <source>
        <dbReference type="Proteomes" id="UP001497525"/>
    </source>
</evidence>
<dbReference type="InterPro" id="IPR027370">
    <property type="entry name" value="Znf-RING_euk"/>
</dbReference>
<keyword evidence="5" id="KW-1133">Transmembrane helix</keyword>
<dbReference type="Proteomes" id="UP001497525">
    <property type="component" value="Unassembled WGS sequence"/>
</dbReference>
<evidence type="ECO:0000256" key="2">
    <source>
        <dbReference type="ARBA" id="ARBA00022771"/>
    </source>
</evidence>
<dbReference type="InterPro" id="IPR017907">
    <property type="entry name" value="Znf_RING_CS"/>
</dbReference>
<dbReference type="Gene3D" id="3.30.40.10">
    <property type="entry name" value="Zinc/RING finger domain, C3HC4 (zinc finger)"/>
    <property type="match status" value="1"/>
</dbReference>
<dbReference type="AlphaFoldDB" id="A0AAV2T6F7"/>
<dbReference type="PANTHER" id="PTHR23041">
    <property type="entry name" value="RING FINGER DOMAIN-CONTAINING"/>
    <property type="match status" value="1"/>
</dbReference>
<dbReference type="InterPro" id="IPR001841">
    <property type="entry name" value="Znf_RING"/>
</dbReference>
<proteinExistence type="predicted"/>
<dbReference type="GO" id="GO:0008270">
    <property type="term" value="F:zinc ion binding"/>
    <property type="evidence" value="ECO:0007669"/>
    <property type="project" value="UniProtKB-KW"/>
</dbReference>
<keyword evidence="3" id="KW-0862">Zinc</keyword>
<keyword evidence="5" id="KW-0472">Membrane</keyword>
<evidence type="ECO:0000256" key="5">
    <source>
        <dbReference type="SAM" id="Phobius"/>
    </source>
</evidence>
<accession>A0AAV2T6F7</accession>
<comment type="caution">
    <text evidence="7">The sequence shown here is derived from an EMBL/GenBank/DDBJ whole genome shotgun (WGS) entry which is preliminary data.</text>
</comment>
<feature type="domain" description="RING-type" evidence="6">
    <location>
        <begin position="25"/>
        <end position="70"/>
    </location>
</feature>
<evidence type="ECO:0000259" key="6">
    <source>
        <dbReference type="PROSITE" id="PS50089"/>
    </source>
</evidence>
<dbReference type="PROSITE" id="PS50089">
    <property type="entry name" value="ZF_RING_2"/>
    <property type="match status" value="1"/>
</dbReference>
<organism evidence="7 8">
    <name type="scientific">Calicophoron daubneyi</name>
    <name type="common">Rumen fluke</name>
    <name type="synonym">Paramphistomum daubneyi</name>
    <dbReference type="NCBI Taxonomy" id="300641"/>
    <lineage>
        <taxon>Eukaryota</taxon>
        <taxon>Metazoa</taxon>
        <taxon>Spiralia</taxon>
        <taxon>Lophotrochozoa</taxon>
        <taxon>Platyhelminthes</taxon>
        <taxon>Trematoda</taxon>
        <taxon>Digenea</taxon>
        <taxon>Plagiorchiida</taxon>
        <taxon>Pronocephalata</taxon>
        <taxon>Paramphistomoidea</taxon>
        <taxon>Paramphistomidae</taxon>
        <taxon>Calicophoron</taxon>
    </lineage>
</organism>
<reference evidence="7" key="1">
    <citation type="submission" date="2024-06" db="EMBL/GenBank/DDBJ databases">
        <authorList>
            <person name="Liu X."/>
            <person name="Lenzi L."/>
            <person name="Haldenby T S."/>
            <person name="Uol C."/>
        </authorList>
    </citation>
    <scope>NUCLEOTIDE SEQUENCE</scope>
</reference>
<evidence type="ECO:0000256" key="3">
    <source>
        <dbReference type="ARBA" id="ARBA00022833"/>
    </source>
</evidence>
<keyword evidence="1" id="KW-0479">Metal-binding</keyword>
<sequence>MGSNHPVEDQDWNYEISPEYNNLFCPICLSIFKNAVRSSCGHLFCRDCIDEHFHRSNSFWSVGCECPICRTVWTASSFTADHETRLAVDRLCVTCKICNRSVNYCDRAEHRSYCPGNQPQDHDRTICDLCDQVLDSPSDRRSHWQNCPKTNLAACSCCGNYVHKSLLYEHERFCGAGSSGPSPWSPSGRNSSPGPHHQESSISPLEVIGITVLGVVVLGLLVFIGVAR</sequence>
<evidence type="ECO:0000256" key="4">
    <source>
        <dbReference type="PROSITE-ProRule" id="PRU00175"/>
    </source>
</evidence>